<proteinExistence type="predicted"/>
<evidence type="ECO:0000313" key="2">
    <source>
        <dbReference type="EMBL" id="SJL15639.1"/>
    </source>
</evidence>
<dbReference type="EMBL" id="FUEG01000030">
    <property type="protein sequence ID" value="SJL15639.1"/>
    <property type="molecule type" value="Genomic_DNA"/>
</dbReference>
<name>A0A284S3Q7_ARMOS</name>
<sequence>MAPPKKYLTLEAKRLSVREKSKRYYERNRLQIRLWRRRARYEATTSTESCASKDSTVVNVKHITRLGKTNALEIQTRKKHLKHQANSPPSSKKPAPPPPLPLIDLFLKLNAEANALQDKFNSFIQGMSISEYAESLLKAYFKSSSKRQGQISVFVDPLEELYDLCDSYTKTEARSREVEGLSARHKALAQAGIPIHRVVEWVEDFWRCAIDGPGSFLHTYNRRQLAWQRDTVN</sequence>
<accession>A0A284S3Q7</accession>
<evidence type="ECO:0000313" key="3">
    <source>
        <dbReference type="Proteomes" id="UP000219338"/>
    </source>
</evidence>
<evidence type="ECO:0000256" key="1">
    <source>
        <dbReference type="SAM" id="MobiDB-lite"/>
    </source>
</evidence>
<reference evidence="3" key="1">
    <citation type="journal article" date="2017" name="Nat. Ecol. Evol.">
        <title>Genome expansion and lineage-specific genetic innovations in the forest pathogenic fungi Armillaria.</title>
        <authorList>
            <person name="Sipos G."/>
            <person name="Prasanna A.N."/>
            <person name="Walter M.C."/>
            <person name="O'Connor E."/>
            <person name="Balint B."/>
            <person name="Krizsan K."/>
            <person name="Kiss B."/>
            <person name="Hess J."/>
            <person name="Varga T."/>
            <person name="Slot J."/>
            <person name="Riley R."/>
            <person name="Boka B."/>
            <person name="Rigling D."/>
            <person name="Barry K."/>
            <person name="Lee J."/>
            <person name="Mihaltcheva S."/>
            <person name="LaButti K."/>
            <person name="Lipzen A."/>
            <person name="Waldron R."/>
            <person name="Moloney N.M."/>
            <person name="Sperisen C."/>
            <person name="Kredics L."/>
            <person name="Vagvoelgyi C."/>
            <person name="Patrignani A."/>
            <person name="Fitzpatrick D."/>
            <person name="Nagy I."/>
            <person name="Doyle S."/>
            <person name="Anderson J.B."/>
            <person name="Grigoriev I.V."/>
            <person name="Gueldener U."/>
            <person name="Muensterkoetter M."/>
            <person name="Nagy L.G."/>
        </authorList>
    </citation>
    <scope>NUCLEOTIDE SEQUENCE [LARGE SCALE GENOMIC DNA]</scope>
    <source>
        <strain evidence="3">C18/9</strain>
    </source>
</reference>
<feature type="region of interest" description="Disordered" evidence="1">
    <location>
        <begin position="77"/>
        <end position="98"/>
    </location>
</feature>
<keyword evidence="3" id="KW-1185">Reference proteome</keyword>
<protein>
    <submittedName>
        <fullName evidence="2">Uncharacterized protein</fullName>
    </submittedName>
</protein>
<gene>
    <name evidence="2" type="ORF">ARMOST_19143</name>
</gene>
<dbReference type="AlphaFoldDB" id="A0A284S3Q7"/>
<organism evidence="2 3">
    <name type="scientific">Armillaria ostoyae</name>
    <name type="common">Armillaria root rot fungus</name>
    <dbReference type="NCBI Taxonomy" id="47428"/>
    <lineage>
        <taxon>Eukaryota</taxon>
        <taxon>Fungi</taxon>
        <taxon>Dikarya</taxon>
        <taxon>Basidiomycota</taxon>
        <taxon>Agaricomycotina</taxon>
        <taxon>Agaricomycetes</taxon>
        <taxon>Agaricomycetidae</taxon>
        <taxon>Agaricales</taxon>
        <taxon>Marasmiineae</taxon>
        <taxon>Physalacriaceae</taxon>
        <taxon>Armillaria</taxon>
    </lineage>
</organism>
<dbReference type="OrthoDB" id="2942861at2759"/>
<dbReference type="Proteomes" id="UP000219338">
    <property type="component" value="Unassembled WGS sequence"/>
</dbReference>